<feature type="transmembrane region" description="Helical" evidence="2">
    <location>
        <begin position="86"/>
        <end position="110"/>
    </location>
</feature>
<keyword evidence="2" id="KW-0472">Membrane</keyword>
<feature type="region of interest" description="Disordered" evidence="1">
    <location>
        <begin position="227"/>
        <end position="303"/>
    </location>
</feature>
<evidence type="ECO:0000313" key="4">
    <source>
        <dbReference type="Proteomes" id="UP000784294"/>
    </source>
</evidence>
<dbReference type="Proteomes" id="UP000784294">
    <property type="component" value="Unassembled WGS sequence"/>
</dbReference>
<dbReference type="OrthoDB" id="203097at2759"/>
<dbReference type="EMBL" id="CAAALY010097679">
    <property type="protein sequence ID" value="VEL28772.1"/>
    <property type="molecule type" value="Genomic_DNA"/>
</dbReference>
<sequence length="338" mass="37102">MSVVWIYSIGRWYFDRVILVPRLFGWTLLNVFMQSLGAGLRRYRPTIARAVLTWFTRPLLLLSGILLITLGVYINHYVFHHTDRPLILSLLSLITVGFFVGWCVGLAVGLRQPGAKALATELAVFNGLLATPALRNALHAPEGDLVSMVPLWATLLTPIPMVYHAVARVGLEWLQAQIDRLRGQTGVKSGVDPTVAQIGINGENGNSPFPSTGLAVAAAAAIALGPAVTTESGDNHRRKRRDHSRDERTSSREASQAGTSPSEGRPKEYDIHHESFPTEMQRQENEPNSTNTTQSALARGLPPSISGLLLEETWQAGEKPKSMTENLNQTCKNQILSR</sequence>
<dbReference type="AlphaFoldDB" id="A0A3S5FF12"/>
<evidence type="ECO:0000313" key="3">
    <source>
        <dbReference type="EMBL" id="VEL28772.1"/>
    </source>
</evidence>
<gene>
    <name evidence="3" type="ORF">PXEA_LOCUS22212</name>
</gene>
<organism evidence="3 4">
    <name type="scientific">Protopolystoma xenopodis</name>
    <dbReference type="NCBI Taxonomy" id="117903"/>
    <lineage>
        <taxon>Eukaryota</taxon>
        <taxon>Metazoa</taxon>
        <taxon>Spiralia</taxon>
        <taxon>Lophotrochozoa</taxon>
        <taxon>Platyhelminthes</taxon>
        <taxon>Monogenea</taxon>
        <taxon>Polyopisthocotylea</taxon>
        <taxon>Polystomatidea</taxon>
        <taxon>Polystomatidae</taxon>
        <taxon>Protopolystoma</taxon>
    </lineage>
</organism>
<evidence type="ECO:0000256" key="2">
    <source>
        <dbReference type="SAM" id="Phobius"/>
    </source>
</evidence>
<feature type="compositionally biased region" description="Polar residues" evidence="1">
    <location>
        <begin position="252"/>
        <end position="262"/>
    </location>
</feature>
<feature type="compositionally biased region" description="Polar residues" evidence="1">
    <location>
        <begin position="286"/>
        <end position="296"/>
    </location>
</feature>
<feature type="transmembrane region" description="Helical" evidence="2">
    <location>
        <begin position="12"/>
        <end position="33"/>
    </location>
</feature>
<feature type="non-terminal residue" evidence="3">
    <location>
        <position position="338"/>
    </location>
</feature>
<name>A0A3S5FF12_9PLAT</name>
<keyword evidence="4" id="KW-1185">Reference proteome</keyword>
<dbReference type="Gene3D" id="1.20.1530.20">
    <property type="match status" value="1"/>
</dbReference>
<keyword evidence="2" id="KW-0812">Transmembrane</keyword>
<protein>
    <submittedName>
        <fullName evidence="3">Uncharacterized protein</fullName>
    </submittedName>
</protein>
<dbReference type="InterPro" id="IPR038770">
    <property type="entry name" value="Na+/solute_symporter_sf"/>
</dbReference>
<reference evidence="3" key="1">
    <citation type="submission" date="2018-11" db="EMBL/GenBank/DDBJ databases">
        <authorList>
            <consortium name="Pathogen Informatics"/>
        </authorList>
    </citation>
    <scope>NUCLEOTIDE SEQUENCE</scope>
</reference>
<feature type="transmembrane region" description="Helical" evidence="2">
    <location>
        <begin position="54"/>
        <end position="74"/>
    </location>
</feature>
<keyword evidence="2" id="KW-1133">Transmembrane helix</keyword>
<accession>A0A3S5FF12</accession>
<proteinExistence type="predicted"/>
<evidence type="ECO:0000256" key="1">
    <source>
        <dbReference type="SAM" id="MobiDB-lite"/>
    </source>
</evidence>
<comment type="caution">
    <text evidence="3">The sequence shown here is derived from an EMBL/GenBank/DDBJ whole genome shotgun (WGS) entry which is preliminary data.</text>
</comment>
<feature type="compositionally biased region" description="Basic and acidic residues" evidence="1">
    <location>
        <begin position="264"/>
        <end position="285"/>
    </location>
</feature>